<dbReference type="Pfam" id="PF13103">
    <property type="entry name" value="TonB_2"/>
    <property type="match status" value="1"/>
</dbReference>
<dbReference type="GO" id="GO:0016020">
    <property type="term" value="C:membrane"/>
    <property type="evidence" value="ECO:0007669"/>
    <property type="project" value="InterPro"/>
</dbReference>
<dbReference type="AlphaFoldDB" id="A0A1E7WDK0"/>
<dbReference type="GO" id="GO:0019534">
    <property type="term" value="F:toxin transmembrane transporter activity"/>
    <property type="evidence" value="ECO:0007669"/>
    <property type="project" value="InterPro"/>
</dbReference>
<dbReference type="RefSeq" id="WP_070250644.1">
    <property type="nucleotide sequence ID" value="NZ_LROM01000115.1"/>
</dbReference>
<feature type="transmembrane region" description="Helical" evidence="2">
    <location>
        <begin position="21"/>
        <end position="42"/>
    </location>
</feature>
<dbReference type="PATRIC" id="fig|762836.4.peg.4232"/>
<keyword evidence="2" id="KW-0472">Membrane</keyword>
<name>A0A1E7WDK0_9BURK</name>
<dbReference type="Proteomes" id="UP000175989">
    <property type="component" value="Unassembled WGS sequence"/>
</dbReference>
<proteinExistence type="predicted"/>
<dbReference type="OrthoDB" id="5298892at2"/>
<dbReference type="InterPro" id="IPR014161">
    <property type="entry name" value="Tol-Pal_TolA"/>
</dbReference>
<organism evidence="3 4">
    <name type="scientific">Duganella phyllosphaerae</name>
    <dbReference type="NCBI Taxonomy" id="762836"/>
    <lineage>
        <taxon>Bacteria</taxon>
        <taxon>Pseudomonadati</taxon>
        <taxon>Pseudomonadota</taxon>
        <taxon>Betaproteobacteria</taxon>
        <taxon>Burkholderiales</taxon>
        <taxon>Oxalobacteraceae</taxon>
        <taxon>Telluria group</taxon>
        <taxon>Duganella</taxon>
    </lineage>
</organism>
<evidence type="ECO:0000256" key="1">
    <source>
        <dbReference type="SAM" id="MobiDB-lite"/>
    </source>
</evidence>
<dbReference type="EMBL" id="LROM01000115">
    <property type="protein sequence ID" value="OEZ96002.1"/>
    <property type="molecule type" value="Genomic_DNA"/>
</dbReference>
<feature type="compositionally biased region" description="Pro residues" evidence="1">
    <location>
        <begin position="81"/>
        <end position="105"/>
    </location>
</feature>
<gene>
    <name evidence="3" type="ORF">DUPY_41050</name>
</gene>
<evidence type="ECO:0000313" key="4">
    <source>
        <dbReference type="Proteomes" id="UP000175989"/>
    </source>
</evidence>
<protein>
    <submittedName>
        <fullName evidence="3">Uncharacterized protein</fullName>
    </submittedName>
</protein>
<dbReference type="SUPFAM" id="SSF74653">
    <property type="entry name" value="TolA/TonB C-terminal domain"/>
    <property type="match status" value="1"/>
</dbReference>
<accession>A0A1E7WDK0</accession>
<reference evidence="4" key="1">
    <citation type="journal article" date="2016" name="Front. Microbiol.">
        <title>Molecular Keys to the Janthinobacterium and Duganella spp. Interaction with the Plant Pathogen Fusarium graminearum.</title>
        <authorList>
            <person name="Haack F.S."/>
            <person name="Poehlein A."/>
            <person name="Kroger C."/>
            <person name="Voigt C.A."/>
            <person name="Piepenbring M."/>
            <person name="Bode H.B."/>
            <person name="Daniel R."/>
            <person name="Schafer W."/>
            <person name="Streit W.R."/>
        </authorList>
    </citation>
    <scope>NUCLEOTIDE SEQUENCE [LARGE SCALE GENOMIC DNA]</scope>
    <source>
        <strain evidence="4">T54</strain>
    </source>
</reference>
<evidence type="ECO:0000256" key="2">
    <source>
        <dbReference type="SAM" id="Phobius"/>
    </source>
</evidence>
<keyword evidence="2" id="KW-1133">Transmembrane helix</keyword>
<keyword evidence="4" id="KW-1185">Reference proteome</keyword>
<dbReference type="GO" id="GO:0043213">
    <property type="term" value="P:bacteriocin transport"/>
    <property type="evidence" value="ECO:0007669"/>
    <property type="project" value="InterPro"/>
</dbReference>
<evidence type="ECO:0000313" key="3">
    <source>
        <dbReference type="EMBL" id="OEZ96002.1"/>
    </source>
</evidence>
<feature type="region of interest" description="Disordered" evidence="1">
    <location>
        <begin position="60"/>
        <end position="117"/>
    </location>
</feature>
<sequence>MNPPSAGGPYKVPRQHNGWRATILAVSVHAVLLLFLWVGVSWQNTEPTEVQAEIWDMTVQDAAPAAPPEPQPEPDPEPAPEPEPVPPPVVKTPPPPPVEVPPAPKAPDIALERLKEKKKKLEEEKKIAEAKELKEAQLKKEADEKQAKLDAKKKLEQKKLAEQKAREEEEKEQEEKQEKEKKLAAEQAKKKAAAEKVAKDKADKAAKDKAFAAEMSRITGSAAKGSTGTAAQSTGGKVDGGYAAAIRTKVKNNLVYGGTDDSLTATYKITQLPTGEIIGVRKVKGSASPAYDSAIENAIAKSSPLPKKKDGTVEREIELVFNMKEMH</sequence>
<dbReference type="Gene3D" id="3.30.1150.10">
    <property type="match status" value="1"/>
</dbReference>
<feature type="region of interest" description="Disordered" evidence="1">
    <location>
        <begin position="130"/>
        <end position="209"/>
    </location>
</feature>
<keyword evidence="2" id="KW-0812">Transmembrane</keyword>
<comment type="caution">
    <text evidence="3">The sequence shown here is derived from an EMBL/GenBank/DDBJ whole genome shotgun (WGS) entry which is preliminary data.</text>
</comment>
<dbReference type="NCBIfam" id="TIGR02794">
    <property type="entry name" value="tolA_full"/>
    <property type="match status" value="1"/>
</dbReference>